<organism evidence="1 2">
    <name type="scientific">Akanthomyces lecanii RCEF 1005</name>
    <dbReference type="NCBI Taxonomy" id="1081108"/>
    <lineage>
        <taxon>Eukaryota</taxon>
        <taxon>Fungi</taxon>
        <taxon>Dikarya</taxon>
        <taxon>Ascomycota</taxon>
        <taxon>Pezizomycotina</taxon>
        <taxon>Sordariomycetes</taxon>
        <taxon>Hypocreomycetidae</taxon>
        <taxon>Hypocreales</taxon>
        <taxon>Cordycipitaceae</taxon>
        <taxon>Akanthomyces</taxon>
        <taxon>Cordyceps confragosa</taxon>
    </lineage>
</organism>
<proteinExistence type="predicted"/>
<comment type="caution">
    <text evidence="1">The sequence shown here is derived from an EMBL/GenBank/DDBJ whole genome shotgun (WGS) entry which is preliminary data.</text>
</comment>
<accession>A0A168FJ91</accession>
<evidence type="ECO:0000313" key="2">
    <source>
        <dbReference type="Proteomes" id="UP000076881"/>
    </source>
</evidence>
<dbReference type="EMBL" id="AZHF01000005">
    <property type="protein sequence ID" value="OAA75263.1"/>
    <property type="molecule type" value="Genomic_DNA"/>
</dbReference>
<protein>
    <submittedName>
        <fullName evidence="1">Zinc finger domain-containing protein, C2H2-type</fullName>
    </submittedName>
</protein>
<dbReference type="OrthoDB" id="6365676at2759"/>
<evidence type="ECO:0000313" key="1">
    <source>
        <dbReference type="EMBL" id="OAA75263.1"/>
    </source>
</evidence>
<reference evidence="1 2" key="1">
    <citation type="journal article" date="2016" name="Genome Biol. Evol.">
        <title>Divergent and convergent evolution of fungal pathogenicity.</title>
        <authorList>
            <person name="Shang Y."/>
            <person name="Xiao G."/>
            <person name="Zheng P."/>
            <person name="Cen K."/>
            <person name="Zhan S."/>
            <person name="Wang C."/>
        </authorList>
    </citation>
    <scope>NUCLEOTIDE SEQUENCE [LARGE SCALE GENOMIC DNA]</scope>
    <source>
        <strain evidence="1 2">RCEF 1005</strain>
    </source>
</reference>
<dbReference type="AlphaFoldDB" id="A0A168FJ91"/>
<keyword evidence="2" id="KW-1185">Reference proteome</keyword>
<name>A0A168FJ91_CORDF</name>
<sequence>MIKIHHVEQQQLPMPVEVDAEMTGDKHEMRTRLHCSVDGCDYSKNGGETISRKDNWKRHMIKIHHVEPLQLPIPVEADAKMTDE</sequence>
<gene>
    <name evidence="1" type="ORF">LEL_07251</name>
</gene>
<dbReference type="STRING" id="1081108.A0A168FJ91"/>
<dbReference type="Proteomes" id="UP000076881">
    <property type="component" value="Unassembled WGS sequence"/>
</dbReference>